<dbReference type="PANTHER" id="PTHR42993">
    <property type="entry name" value="MAOC-LIKE DEHYDRATASE DOMAIN-CONTAINING PROTEIN"/>
    <property type="match status" value="1"/>
</dbReference>
<dbReference type="SUPFAM" id="SSF54637">
    <property type="entry name" value="Thioesterase/thiol ester dehydrase-isomerase"/>
    <property type="match status" value="1"/>
</dbReference>
<dbReference type="InterPro" id="IPR039375">
    <property type="entry name" value="NodN-like"/>
</dbReference>
<dbReference type="AlphaFoldDB" id="A0A919KWF7"/>
<dbReference type="EMBL" id="BNCD01000004">
    <property type="protein sequence ID" value="GHH75087.1"/>
    <property type="molecule type" value="Genomic_DNA"/>
</dbReference>
<dbReference type="Pfam" id="PF01575">
    <property type="entry name" value="MaoC_dehydratas"/>
    <property type="match status" value="1"/>
</dbReference>
<evidence type="ECO:0000313" key="3">
    <source>
        <dbReference type="EMBL" id="GHH75087.1"/>
    </source>
</evidence>
<dbReference type="Proteomes" id="UP000603708">
    <property type="component" value="Unassembled WGS sequence"/>
</dbReference>
<evidence type="ECO:0000313" key="4">
    <source>
        <dbReference type="Proteomes" id="UP000603708"/>
    </source>
</evidence>
<organism evidence="3 4">
    <name type="scientific">Streptomyces sulfonofaciens</name>
    <dbReference type="NCBI Taxonomy" id="68272"/>
    <lineage>
        <taxon>Bacteria</taxon>
        <taxon>Bacillati</taxon>
        <taxon>Actinomycetota</taxon>
        <taxon>Actinomycetes</taxon>
        <taxon>Kitasatosporales</taxon>
        <taxon>Streptomycetaceae</taxon>
        <taxon>Streptomyces</taxon>
    </lineage>
</organism>
<keyword evidence="4" id="KW-1185">Reference proteome</keyword>
<dbReference type="Gene3D" id="3.10.129.10">
    <property type="entry name" value="Hotdog Thioesterase"/>
    <property type="match status" value="1"/>
</dbReference>
<sequence>MAEPRIFTSPDELRAAVGEQLGHSDWLEIDQKRIDLFAEATGDHQWIHVDPEKAAAGPFGTTIAHGYLTLSLLPVLVPQIMAVQGVTMGINYGTNKVRFPAPVPVGSRVRGTAVLKEVADAGGGVQVTALVTVEREGQDKPVCVAESVSRYHF</sequence>
<evidence type="ECO:0000259" key="2">
    <source>
        <dbReference type="Pfam" id="PF01575"/>
    </source>
</evidence>
<comment type="caution">
    <text evidence="3">The sequence shown here is derived from an EMBL/GenBank/DDBJ whole genome shotgun (WGS) entry which is preliminary data.</text>
</comment>
<dbReference type="InterPro" id="IPR029069">
    <property type="entry name" value="HotDog_dom_sf"/>
</dbReference>
<reference evidence="3" key="2">
    <citation type="submission" date="2020-09" db="EMBL/GenBank/DDBJ databases">
        <authorList>
            <person name="Sun Q."/>
            <person name="Ohkuma M."/>
        </authorList>
    </citation>
    <scope>NUCLEOTIDE SEQUENCE</scope>
    <source>
        <strain evidence="3">JCM 5069</strain>
    </source>
</reference>
<dbReference type="CDD" id="cd03450">
    <property type="entry name" value="NodN"/>
    <property type="match status" value="1"/>
</dbReference>
<accession>A0A919KWF7</accession>
<evidence type="ECO:0000256" key="1">
    <source>
        <dbReference type="ARBA" id="ARBA00005254"/>
    </source>
</evidence>
<dbReference type="InterPro" id="IPR002539">
    <property type="entry name" value="MaoC-like_dom"/>
</dbReference>
<reference evidence="3" key="1">
    <citation type="journal article" date="2014" name="Int. J. Syst. Evol. Microbiol.">
        <title>Complete genome sequence of Corynebacterium casei LMG S-19264T (=DSM 44701T), isolated from a smear-ripened cheese.</title>
        <authorList>
            <consortium name="US DOE Joint Genome Institute (JGI-PGF)"/>
            <person name="Walter F."/>
            <person name="Albersmeier A."/>
            <person name="Kalinowski J."/>
            <person name="Ruckert C."/>
        </authorList>
    </citation>
    <scope>NUCLEOTIDE SEQUENCE</scope>
    <source>
        <strain evidence="3">JCM 5069</strain>
    </source>
</reference>
<dbReference type="RefSeq" id="WP_189930361.1">
    <property type="nucleotide sequence ID" value="NZ_BNCD01000004.1"/>
</dbReference>
<comment type="similarity">
    <text evidence="1">Belongs to the enoyl-CoA hydratase/isomerase family.</text>
</comment>
<gene>
    <name evidence="3" type="ORF">GCM10018793_17520</name>
</gene>
<name>A0A919KWF7_9ACTN</name>
<proteinExistence type="inferred from homology"/>
<feature type="domain" description="MaoC-like" evidence="2">
    <location>
        <begin position="15"/>
        <end position="133"/>
    </location>
</feature>
<dbReference type="PANTHER" id="PTHR42993:SF1">
    <property type="entry name" value="MAOC-LIKE DEHYDRATASE DOMAIN-CONTAINING PROTEIN"/>
    <property type="match status" value="1"/>
</dbReference>
<protein>
    <submittedName>
        <fullName evidence="3">MaoC family dehydratase</fullName>
    </submittedName>
</protein>